<evidence type="ECO:0000259" key="2">
    <source>
        <dbReference type="Pfam" id="PF00089"/>
    </source>
</evidence>
<name>A0ABD3FDI0_9STRA</name>
<dbReference type="Proteomes" id="UP001632037">
    <property type="component" value="Unassembled WGS sequence"/>
</dbReference>
<dbReference type="EMBL" id="JBIMZQ010000023">
    <property type="protein sequence ID" value="KAL3664482.1"/>
    <property type="molecule type" value="Genomic_DNA"/>
</dbReference>
<protein>
    <recommendedName>
        <fullName evidence="2">Peptidase S1 domain-containing protein</fullName>
    </recommendedName>
</protein>
<organism evidence="3 4">
    <name type="scientific">Phytophthora oleae</name>
    <dbReference type="NCBI Taxonomy" id="2107226"/>
    <lineage>
        <taxon>Eukaryota</taxon>
        <taxon>Sar</taxon>
        <taxon>Stramenopiles</taxon>
        <taxon>Oomycota</taxon>
        <taxon>Peronosporomycetes</taxon>
        <taxon>Peronosporales</taxon>
        <taxon>Peronosporaceae</taxon>
        <taxon>Phytophthora</taxon>
    </lineage>
</organism>
<keyword evidence="1" id="KW-0843">Virulence</keyword>
<evidence type="ECO:0000313" key="4">
    <source>
        <dbReference type="Proteomes" id="UP001632037"/>
    </source>
</evidence>
<keyword evidence="4" id="KW-1185">Reference proteome</keyword>
<dbReference type="SUPFAM" id="SSF50494">
    <property type="entry name" value="Trypsin-like serine proteases"/>
    <property type="match status" value="1"/>
</dbReference>
<dbReference type="InterPro" id="IPR043504">
    <property type="entry name" value="Peptidase_S1_PA_chymotrypsin"/>
</dbReference>
<comment type="caution">
    <text evidence="3">The sequence shown here is derived from an EMBL/GenBank/DDBJ whole genome shotgun (WGS) entry which is preliminary data.</text>
</comment>
<accession>A0ABD3FDI0</accession>
<dbReference type="InterPro" id="IPR001254">
    <property type="entry name" value="Trypsin_dom"/>
</dbReference>
<sequence length="134" mass="14305">MISLVPTDLPLACRNESFAIPQNETHCQGDSNPKSITCSPHQRRLALQMRPAVAIVTFAAIVASTATAYEGHVERELILSGEVVPSGTKTFVAGLRLHRDSDSLCGGFLITPTHVLTASHCTANQASEKIISIP</sequence>
<feature type="domain" description="Peptidase S1" evidence="2">
    <location>
        <begin position="79"/>
        <end position="126"/>
    </location>
</feature>
<reference evidence="3 4" key="1">
    <citation type="submission" date="2024-09" db="EMBL/GenBank/DDBJ databases">
        <title>Genome sequencing and assembly of Phytophthora oleae, isolate VK10A, causative agent of rot of olive drupes.</title>
        <authorList>
            <person name="Conti Taguali S."/>
            <person name="Riolo M."/>
            <person name="La Spada F."/>
            <person name="Cacciola S.O."/>
            <person name="Dionisio G."/>
        </authorList>
    </citation>
    <scope>NUCLEOTIDE SEQUENCE [LARGE SCALE GENOMIC DNA]</scope>
    <source>
        <strain evidence="3 4">VK10A</strain>
    </source>
</reference>
<dbReference type="Gene3D" id="2.40.10.10">
    <property type="entry name" value="Trypsin-like serine proteases"/>
    <property type="match status" value="1"/>
</dbReference>
<dbReference type="AlphaFoldDB" id="A0ABD3FDI0"/>
<evidence type="ECO:0000256" key="1">
    <source>
        <dbReference type="ARBA" id="ARBA00023026"/>
    </source>
</evidence>
<evidence type="ECO:0000313" key="3">
    <source>
        <dbReference type="EMBL" id="KAL3664482.1"/>
    </source>
</evidence>
<dbReference type="InterPro" id="IPR009003">
    <property type="entry name" value="Peptidase_S1_PA"/>
</dbReference>
<gene>
    <name evidence="3" type="ORF">V7S43_010236</name>
</gene>
<dbReference type="Pfam" id="PF00089">
    <property type="entry name" value="Trypsin"/>
    <property type="match status" value="1"/>
</dbReference>
<proteinExistence type="predicted"/>